<dbReference type="OrthoDB" id="119583at2"/>
<dbReference type="EMBL" id="LOWA01000031">
    <property type="protein sequence ID" value="KVE27309.1"/>
    <property type="molecule type" value="Genomic_DNA"/>
</dbReference>
<dbReference type="AlphaFoldDB" id="A0A124P940"/>
<protein>
    <submittedName>
        <fullName evidence="2">Type VI secretion protein</fullName>
    </submittedName>
</protein>
<proteinExistence type="predicted"/>
<keyword evidence="3" id="KW-1185">Reference proteome</keyword>
<dbReference type="RefSeq" id="WP_059516730.1">
    <property type="nucleotide sequence ID" value="NZ_CP013448.1"/>
</dbReference>
<organism evidence="2 3">
    <name type="scientific">Burkholderia singularis</name>
    <dbReference type="NCBI Taxonomy" id="1503053"/>
    <lineage>
        <taxon>Bacteria</taxon>
        <taxon>Pseudomonadati</taxon>
        <taxon>Pseudomonadota</taxon>
        <taxon>Betaproteobacteria</taxon>
        <taxon>Burkholderiales</taxon>
        <taxon>Burkholderiaceae</taxon>
        <taxon>Burkholderia</taxon>
        <taxon>pseudomallei group</taxon>
    </lineage>
</organism>
<evidence type="ECO:0000313" key="3">
    <source>
        <dbReference type="Proteomes" id="UP000062788"/>
    </source>
</evidence>
<feature type="domain" description="IraD/Gp25-like" evidence="1">
    <location>
        <begin position="17"/>
        <end position="112"/>
    </location>
</feature>
<evidence type="ECO:0000313" key="2">
    <source>
        <dbReference type="EMBL" id="KVE27309.1"/>
    </source>
</evidence>
<evidence type="ECO:0000259" key="1">
    <source>
        <dbReference type="Pfam" id="PF04965"/>
    </source>
</evidence>
<name>A0A124P940_9BURK</name>
<reference evidence="2 3" key="1">
    <citation type="submission" date="2015-11" db="EMBL/GenBank/DDBJ databases">
        <title>Expanding the genomic diversity of Burkholderia species for the development of highly accurate diagnostics.</title>
        <authorList>
            <person name="Sahl J."/>
            <person name="Keim P."/>
            <person name="Wagner D."/>
        </authorList>
    </citation>
    <scope>NUCLEOTIDE SEQUENCE [LARGE SCALE GENOMIC DNA]</scope>
    <source>
        <strain evidence="2 3">TSV85</strain>
    </source>
</reference>
<dbReference type="Proteomes" id="UP000062788">
    <property type="component" value="Unassembled WGS sequence"/>
</dbReference>
<dbReference type="InterPro" id="IPR007048">
    <property type="entry name" value="IraD/Gp25-like"/>
</dbReference>
<comment type="caution">
    <text evidence="2">The sequence shown here is derived from an EMBL/GenBank/DDBJ whole genome shotgun (WGS) entry which is preliminary data.</text>
</comment>
<gene>
    <name evidence="2" type="ORF">WS67_12510</name>
</gene>
<dbReference type="Pfam" id="PF04965">
    <property type="entry name" value="GPW_gp25"/>
    <property type="match status" value="1"/>
</dbReference>
<accession>A0A124P940</accession>
<sequence>MVDQLYNKLSKRFKRDSLKDVVGHHLVDLMNCSMRGARISVLDNSPAAYSVLNYGCPPMQVPGSTRIDPVQAASHICEVMRRFEPRVDMTRTSVRPRPGRDRHARQVMYFDILTIWKESKSEIKLSLALDYLDGFFSLADA</sequence>